<dbReference type="PANTHER" id="PTHR21310:SF15">
    <property type="entry name" value="AMINOGLYCOSIDE PHOSPHOTRANSFERASE DOMAIN-CONTAINING PROTEIN"/>
    <property type="match status" value="1"/>
</dbReference>
<dbReference type="PANTHER" id="PTHR21310">
    <property type="entry name" value="AMINOGLYCOSIDE PHOSPHOTRANSFERASE-RELATED-RELATED"/>
    <property type="match status" value="1"/>
</dbReference>
<dbReference type="InterPro" id="IPR002575">
    <property type="entry name" value="Aminoglycoside_PTrfase"/>
</dbReference>
<sequence>MPRRVPLGTGWDRVAVLVDDRWVERTARRPDAEAGLRRETHLLPWLADRLPLAVPRPVVVGEAPLTVRHALVPGSALDAPTADHARRLGAFLRALHDVPLADAVARGLPDAATTAGWRRRAFARFETEVAPRLPDDRRLRAALDRLREVPPSAVVHGDLRAEHVLVVDGELTGVIDWGDARAGDPAKDLEWLLLDTGHAPAAIEAYGEDLTARARDWRAVGPCYAVVHGLDTGDDALVATALDDLRTGA</sequence>
<reference evidence="2 3" key="1">
    <citation type="submission" date="2023-02" db="EMBL/GenBank/DDBJ databases">
        <title>Genome sequencing required for Actinomycetospora new species description.</title>
        <authorList>
            <person name="Saimee Y."/>
            <person name="Duangmal K."/>
        </authorList>
    </citation>
    <scope>NUCLEOTIDE SEQUENCE [LARGE SCALE GENOMIC DNA]</scope>
    <source>
        <strain evidence="2 3">DW7H6</strain>
    </source>
</reference>
<keyword evidence="3" id="KW-1185">Reference proteome</keyword>
<dbReference type="Pfam" id="PF01636">
    <property type="entry name" value="APH"/>
    <property type="match status" value="1"/>
</dbReference>
<evidence type="ECO:0000259" key="1">
    <source>
        <dbReference type="Pfam" id="PF01636"/>
    </source>
</evidence>
<dbReference type="EMBL" id="JAQZAO010000003">
    <property type="protein sequence ID" value="MDD7965330.1"/>
    <property type="molecule type" value="Genomic_DNA"/>
</dbReference>
<comment type="caution">
    <text evidence="2">The sequence shown here is derived from an EMBL/GenBank/DDBJ whole genome shotgun (WGS) entry which is preliminary data.</text>
</comment>
<dbReference type="Gene3D" id="3.30.200.20">
    <property type="entry name" value="Phosphorylase Kinase, domain 1"/>
    <property type="match status" value="1"/>
</dbReference>
<dbReference type="InterPro" id="IPR051678">
    <property type="entry name" value="AGP_Transferase"/>
</dbReference>
<dbReference type="Proteomes" id="UP001300763">
    <property type="component" value="Unassembled WGS sequence"/>
</dbReference>
<dbReference type="Gene3D" id="3.90.1200.10">
    <property type="match status" value="1"/>
</dbReference>
<dbReference type="SUPFAM" id="SSF56112">
    <property type="entry name" value="Protein kinase-like (PK-like)"/>
    <property type="match status" value="1"/>
</dbReference>
<gene>
    <name evidence="2" type="ORF">PGB27_08200</name>
</gene>
<evidence type="ECO:0000313" key="3">
    <source>
        <dbReference type="Proteomes" id="UP001300763"/>
    </source>
</evidence>
<feature type="domain" description="Aminoglycoside phosphotransferase" evidence="1">
    <location>
        <begin position="6"/>
        <end position="220"/>
    </location>
</feature>
<name>A0ABT5SS77_9PSEU</name>
<evidence type="ECO:0000313" key="2">
    <source>
        <dbReference type="EMBL" id="MDD7965330.1"/>
    </source>
</evidence>
<organism evidence="2 3">
    <name type="scientific">Actinomycetospora lemnae</name>
    <dbReference type="NCBI Taxonomy" id="3019891"/>
    <lineage>
        <taxon>Bacteria</taxon>
        <taxon>Bacillati</taxon>
        <taxon>Actinomycetota</taxon>
        <taxon>Actinomycetes</taxon>
        <taxon>Pseudonocardiales</taxon>
        <taxon>Pseudonocardiaceae</taxon>
        <taxon>Actinomycetospora</taxon>
    </lineage>
</organism>
<accession>A0ABT5SS77</accession>
<dbReference type="InterPro" id="IPR011009">
    <property type="entry name" value="Kinase-like_dom_sf"/>
</dbReference>
<protein>
    <submittedName>
        <fullName evidence="2">Phosphotransferase</fullName>
    </submittedName>
</protein>
<dbReference type="RefSeq" id="WP_274199872.1">
    <property type="nucleotide sequence ID" value="NZ_JAQZAO010000003.1"/>
</dbReference>
<proteinExistence type="predicted"/>